<evidence type="ECO:0000313" key="1">
    <source>
        <dbReference type="EMBL" id="MWT23315.1"/>
    </source>
</evidence>
<feature type="non-terminal residue" evidence="1">
    <location>
        <position position="1"/>
    </location>
</feature>
<name>A0A8T6A069_ECOLX</name>
<comment type="caution">
    <text evidence="1">The sequence shown here is derived from an EMBL/GenBank/DDBJ whole genome shotgun (WGS) entry which is preliminary data.</text>
</comment>
<dbReference type="AlphaFoldDB" id="A0A8T6A069"/>
<evidence type="ECO:0000313" key="2">
    <source>
        <dbReference type="Proteomes" id="UP000462410"/>
    </source>
</evidence>
<organism evidence="1 2">
    <name type="scientific">Escherichia coli</name>
    <dbReference type="NCBI Taxonomy" id="562"/>
    <lineage>
        <taxon>Bacteria</taxon>
        <taxon>Pseudomonadati</taxon>
        <taxon>Pseudomonadota</taxon>
        <taxon>Gammaproteobacteria</taxon>
        <taxon>Enterobacterales</taxon>
        <taxon>Enterobacteriaceae</taxon>
        <taxon>Escherichia</taxon>
    </lineage>
</organism>
<dbReference type="Proteomes" id="UP000462410">
    <property type="component" value="Unassembled WGS sequence"/>
</dbReference>
<sequence length="22" mass="2393">RPGGRAGIPDCDQTRSFLSLFV</sequence>
<accession>A0A8T6A069</accession>
<reference evidence="1 2" key="1">
    <citation type="submission" date="2019-12" db="EMBL/GenBank/DDBJ databases">
        <title>Enteriobacteria Tanzani isolates_8377-8380.</title>
        <authorList>
            <person name="Subbiah M."/>
            <person name="Call D."/>
        </authorList>
    </citation>
    <scope>NUCLEOTIDE SEQUENCE [LARGE SCALE GENOMIC DNA]</scope>
    <source>
        <strain evidence="1 2">8378wH8</strain>
    </source>
</reference>
<gene>
    <name evidence="1" type="ORF">GP965_20760</name>
</gene>
<proteinExistence type="predicted"/>
<protein>
    <submittedName>
        <fullName evidence="1">Fructokinase</fullName>
    </submittedName>
</protein>
<dbReference type="EMBL" id="WTRC01000455">
    <property type="protein sequence ID" value="MWT23315.1"/>
    <property type="molecule type" value="Genomic_DNA"/>
</dbReference>